<gene>
    <name evidence="2" type="ORF">OHA16_38585</name>
</gene>
<sequence>MSAADVSRLALYPRETGGLVAGETARSVIEAVEAKGVVSRVSPLSVAQPPNAHSGRALCHTTGINGTLKYNGFCFDEVDEKTSAWSGGWHNQGLTASHDADASGKVDGAHLYMASWYYGTGDAEADRNKKARISIVQSTGTAWTYGHVLLVQPTGSRANPNFTSVNDIHADGIVWYGDRLFVANGGELQIYDLNHLWQVNSVSGGSGVSGSTSAAEWHQWALPMVARYSNRTKAQQDAAPWDKKSDMFCDWPIACLNSLSLDRGVTPPRLVSGRFSGERAKAVVARWPVDEIGEGRSAPVTAEAAYVAPTLKMQGVATDGYYYYMAADCEDHLQEFNVDPVATHNPQHPFTCIWQATPGGRLSFLTRVPPLTQNLSFSQQSGRLWGMSEVNNHRAVFSLLPRAADRYEYLWNDYSRLCTSVYGTLHWNQPVKQSGCDYAEDERWQFEETEDNNGDLAYFIRSTFSGVCMTPRRNLGNGARIVQYSCDGDVDKKWWWNPVTHEIRNVYSGKCLGLGAEATNGSPLIQWPCNGLKDERWSKGPVPLGS</sequence>
<name>A0ABZ1UB47_9ACTN</name>
<accession>A0ABZ1UB47</accession>
<dbReference type="Proteomes" id="UP001432222">
    <property type="component" value="Chromosome"/>
</dbReference>
<feature type="domain" description="Ricin B lectin" evidence="1">
    <location>
        <begin position="410"/>
        <end position="537"/>
    </location>
</feature>
<reference evidence="2" key="1">
    <citation type="submission" date="2022-10" db="EMBL/GenBank/DDBJ databases">
        <title>The complete genomes of actinobacterial strains from the NBC collection.</title>
        <authorList>
            <person name="Joergensen T.S."/>
            <person name="Alvarez Arevalo M."/>
            <person name="Sterndorff E.B."/>
            <person name="Faurdal D."/>
            <person name="Vuksanovic O."/>
            <person name="Mourched A.-S."/>
            <person name="Charusanti P."/>
            <person name="Shaw S."/>
            <person name="Blin K."/>
            <person name="Weber T."/>
        </authorList>
    </citation>
    <scope>NUCLEOTIDE SEQUENCE</scope>
    <source>
        <strain evidence="2">NBC_00222</strain>
    </source>
</reference>
<dbReference type="InterPro" id="IPR000772">
    <property type="entry name" value="Ricin_B_lectin"/>
</dbReference>
<evidence type="ECO:0000313" key="2">
    <source>
        <dbReference type="EMBL" id="WUQ88392.1"/>
    </source>
</evidence>
<dbReference type="SUPFAM" id="SSF50370">
    <property type="entry name" value="Ricin B-like lectins"/>
    <property type="match status" value="1"/>
</dbReference>
<keyword evidence="3" id="KW-1185">Reference proteome</keyword>
<dbReference type="EMBL" id="CP108110">
    <property type="protein sequence ID" value="WUQ88392.1"/>
    <property type="molecule type" value="Genomic_DNA"/>
</dbReference>
<dbReference type="PROSITE" id="PS50231">
    <property type="entry name" value="RICIN_B_LECTIN"/>
    <property type="match status" value="1"/>
</dbReference>
<dbReference type="CDD" id="cd00161">
    <property type="entry name" value="beta-trefoil_Ricin-like"/>
    <property type="match status" value="1"/>
</dbReference>
<protein>
    <submittedName>
        <fullName evidence="2">RICIN domain-containing protein</fullName>
    </submittedName>
</protein>
<organism evidence="2 3">
    <name type="scientific">Kitasatospora purpeofusca</name>
    <dbReference type="NCBI Taxonomy" id="67352"/>
    <lineage>
        <taxon>Bacteria</taxon>
        <taxon>Bacillati</taxon>
        <taxon>Actinomycetota</taxon>
        <taxon>Actinomycetes</taxon>
        <taxon>Kitasatosporales</taxon>
        <taxon>Streptomycetaceae</taxon>
        <taxon>Kitasatospora</taxon>
    </lineage>
</organism>
<dbReference type="Gene3D" id="2.80.10.50">
    <property type="match status" value="1"/>
</dbReference>
<dbReference type="InterPro" id="IPR035992">
    <property type="entry name" value="Ricin_B-like_lectins"/>
</dbReference>
<dbReference type="Pfam" id="PF00652">
    <property type="entry name" value="Ricin_B_lectin"/>
    <property type="match status" value="1"/>
</dbReference>
<proteinExistence type="predicted"/>
<dbReference type="RefSeq" id="WP_328958939.1">
    <property type="nucleotide sequence ID" value="NZ_CP108110.1"/>
</dbReference>
<evidence type="ECO:0000259" key="1">
    <source>
        <dbReference type="Pfam" id="PF00652"/>
    </source>
</evidence>
<evidence type="ECO:0000313" key="3">
    <source>
        <dbReference type="Proteomes" id="UP001432222"/>
    </source>
</evidence>